<evidence type="ECO:0000313" key="2">
    <source>
        <dbReference type="Proteomes" id="UP001147746"/>
    </source>
</evidence>
<dbReference type="Proteomes" id="UP001147746">
    <property type="component" value="Unassembled WGS sequence"/>
</dbReference>
<keyword evidence="2" id="KW-1185">Reference proteome</keyword>
<protein>
    <submittedName>
        <fullName evidence="1">Uncharacterized protein</fullName>
    </submittedName>
</protein>
<dbReference type="EMBL" id="JAPZBO010000001">
    <property type="protein sequence ID" value="KAJ5331131.1"/>
    <property type="molecule type" value="Genomic_DNA"/>
</dbReference>
<comment type="caution">
    <text evidence="1">The sequence shown here is derived from an EMBL/GenBank/DDBJ whole genome shotgun (WGS) entry which is preliminary data.</text>
</comment>
<evidence type="ECO:0000313" key="1">
    <source>
        <dbReference type="EMBL" id="KAJ5331131.1"/>
    </source>
</evidence>
<accession>A0A9W9UC68</accession>
<organism evidence="1 2">
    <name type="scientific">Penicillium atrosanguineum</name>
    <dbReference type="NCBI Taxonomy" id="1132637"/>
    <lineage>
        <taxon>Eukaryota</taxon>
        <taxon>Fungi</taxon>
        <taxon>Dikarya</taxon>
        <taxon>Ascomycota</taxon>
        <taxon>Pezizomycotina</taxon>
        <taxon>Eurotiomycetes</taxon>
        <taxon>Eurotiomycetidae</taxon>
        <taxon>Eurotiales</taxon>
        <taxon>Aspergillaceae</taxon>
        <taxon>Penicillium</taxon>
    </lineage>
</organism>
<reference evidence="1" key="1">
    <citation type="submission" date="2022-12" db="EMBL/GenBank/DDBJ databases">
        <authorList>
            <person name="Petersen C."/>
        </authorList>
    </citation>
    <scope>NUCLEOTIDE SEQUENCE</scope>
    <source>
        <strain evidence="1">IBT 21472</strain>
    </source>
</reference>
<name>A0A9W9UC68_9EURO</name>
<dbReference type="OrthoDB" id="16464at2759"/>
<gene>
    <name evidence="1" type="ORF">N7476_000914</name>
</gene>
<sequence length="70" mass="8377">MKMAKQYIRPDLQWETFELKEMLATLKAPRAICILDATKLQTKLREYGYEVKERREALEEIFQIMAKRGL</sequence>
<dbReference type="AlphaFoldDB" id="A0A9W9UC68"/>
<proteinExistence type="predicted"/>
<reference evidence="1" key="2">
    <citation type="journal article" date="2023" name="IMA Fungus">
        <title>Comparative genomic study of the Penicillium genus elucidates a diverse pangenome and 15 lateral gene transfer events.</title>
        <authorList>
            <person name="Petersen C."/>
            <person name="Sorensen T."/>
            <person name="Nielsen M.R."/>
            <person name="Sondergaard T.E."/>
            <person name="Sorensen J.L."/>
            <person name="Fitzpatrick D.A."/>
            <person name="Frisvad J.C."/>
            <person name="Nielsen K.L."/>
        </authorList>
    </citation>
    <scope>NUCLEOTIDE SEQUENCE</scope>
    <source>
        <strain evidence="1">IBT 21472</strain>
    </source>
</reference>